<organism evidence="15 16">
    <name type="scientific">Malassezia cuniculi</name>
    <dbReference type="NCBI Taxonomy" id="948313"/>
    <lineage>
        <taxon>Eukaryota</taxon>
        <taxon>Fungi</taxon>
        <taxon>Dikarya</taxon>
        <taxon>Basidiomycota</taxon>
        <taxon>Ustilaginomycotina</taxon>
        <taxon>Malasseziomycetes</taxon>
        <taxon>Malasseziales</taxon>
        <taxon>Malasseziaceae</taxon>
        <taxon>Malassezia</taxon>
    </lineage>
</organism>
<feature type="region of interest" description="Disordered" evidence="11">
    <location>
        <begin position="213"/>
        <end position="239"/>
    </location>
</feature>
<keyword evidence="4" id="KW-0813">Transport</keyword>
<evidence type="ECO:0000256" key="6">
    <source>
        <dbReference type="ARBA" id="ARBA00022989"/>
    </source>
</evidence>
<evidence type="ECO:0000256" key="12">
    <source>
        <dbReference type="SAM" id="Phobius"/>
    </source>
</evidence>
<feature type="coiled-coil region" evidence="10">
    <location>
        <begin position="328"/>
        <end position="437"/>
    </location>
</feature>
<comment type="subcellular location">
    <subcellularLocation>
        <location evidence="1">Golgi apparatus membrane</location>
        <topology evidence="1">Single-pass type IV membrane protein</topology>
    </subcellularLocation>
</comment>
<dbReference type="EMBL" id="CP119881">
    <property type="protein sequence ID" value="WFD36427.1"/>
    <property type="molecule type" value="Genomic_DNA"/>
</dbReference>
<comment type="similarity">
    <text evidence="2">Belongs to the CASP family.</text>
</comment>
<feature type="domain" description="Cux N-terminal" evidence="14">
    <location>
        <begin position="3"/>
        <end position="111"/>
    </location>
</feature>
<evidence type="ECO:0000259" key="13">
    <source>
        <dbReference type="Pfam" id="PF08172"/>
    </source>
</evidence>
<evidence type="ECO:0000256" key="10">
    <source>
        <dbReference type="SAM" id="Coils"/>
    </source>
</evidence>
<dbReference type="AlphaFoldDB" id="A0AAF0F163"/>
<evidence type="ECO:0000256" key="9">
    <source>
        <dbReference type="ARBA" id="ARBA00023136"/>
    </source>
</evidence>
<dbReference type="PANTHER" id="PTHR14043:SF2">
    <property type="entry name" value="HOMEOBOX PROTEIN CUT"/>
    <property type="match status" value="1"/>
</dbReference>
<dbReference type="GO" id="GO:0000139">
    <property type="term" value="C:Golgi membrane"/>
    <property type="evidence" value="ECO:0007669"/>
    <property type="project" value="UniProtKB-SubCell"/>
</dbReference>
<name>A0AAF0F163_9BASI</name>
<keyword evidence="6 12" id="KW-1133">Transmembrane helix</keyword>
<keyword evidence="7" id="KW-0333">Golgi apparatus</keyword>
<evidence type="ECO:0000256" key="2">
    <source>
        <dbReference type="ARBA" id="ARBA00006415"/>
    </source>
</evidence>
<keyword evidence="5 12" id="KW-0812">Transmembrane</keyword>
<dbReference type="Proteomes" id="UP001219933">
    <property type="component" value="Chromosome 5"/>
</dbReference>
<evidence type="ECO:0000313" key="16">
    <source>
        <dbReference type="Proteomes" id="UP001219933"/>
    </source>
</evidence>
<evidence type="ECO:0000256" key="8">
    <source>
        <dbReference type="ARBA" id="ARBA00023054"/>
    </source>
</evidence>
<dbReference type="GO" id="GO:0006891">
    <property type="term" value="P:intra-Golgi vesicle-mediated transport"/>
    <property type="evidence" value="ECO:0007669"/>
    <property type="project" value="InterPro"/>
</dbReference>
<dbReference type="InterPro" id="IPR012955">
    <property type="entry name" value="CASP_C"/>
</dbReference>
<evidence type="ECO:0000256" key="7">
    <source>
        <dbReference type="ARBA" id="ARBA00023034"/>
    </source>
</evidence>
<evidence type="ECO:0000256" key="3">
    <source>
        <dbReference type="ARBA" id="ARBA00018691"/>
    </source>
</evidence>
<evidence type="ECO:0000256" key="4">
    <source>
        <dbReference type="ARBA" id="ARBA00022448"/>
    </source>
</evidence>
<reference evidence="15" key="1">
    <citation type="submission" date="2023-03" db="EMBL/GenBank/DDBJ databases">
        <title>Mating type loci evolution in Malassezia.</title>
        <authorList>
            <person name="Coelho M.A."/>
        </authorList>
    </citation>
    <scope>NUCLEOTIDE SEQUENCE</scope>
    <source>
        <strain evidence="15">CBS 11721</strain>
    </source>
</reference>
<dbReference type="Pfam" id="PF08172">
    <property type="entry name" value="CASP_C"/>
    <property type="match status" value="1"/>
</dbReference>
<evidence type="ECO:0000256" key="5">
    <source>
        <dbReference type="ARBA" id="ARBA00022692"/>
    </source>
</evidence>
<feature type="domain" description="CASP C-terminal" evidence="13">
    <location>
        <begin position="326"/>
        <end position="538"/>
    </location>
</feature>
<keyword evidence="9 12" id="KW-0472">Membrane</keyword>
<gene>
    <name evidence="15" type="ORF">MCUN1_003306</name>
</gene>
<evidence type="ECO:0000313" key="15">
    <source>
        <dbReference type="EMBL" id="WFD36427.1"/>
    </source>
</evidence>
<dbReference type="InterPro" id="IPR057476">
    <property type="entry name" value="Cux_N"/>
</dbReference>
<feature type="transmembrane region" description="Helical" evidence="12">
    <location>
        <begin position="512"/>
        <end position="534"/>
    </location>
</feature>
<keyword evidence="16" id="KW-1185">Reference proteome</keyword>
<proteinExistence type="inferred from homology"/>
<keyword evidence="8 10" id="KW-0175">Coiled coil</keyword>
<protein>
    <recommendedName>
        <fullName evidence="3">Protein CASP</fullName>
    </recommendedName>
</protein>
<dbReference type="Pfam" id="PF25398">
    <property type="entry name" value="CUX1_N"/>
    <property type="match status" value="1"/>
</dbReference>
<accession>A0AAF0F163</accession>
<dbReference type="PANTHER" id="PTHR14043">
    <property type="entry name" value="CCAAT DISPLACEMENT PROTEIN-RELATED"/>
    <property type="match status" value="1"/>
</dbReference>
<evidence type="ECO:0000259" key="14">
    <source>
        <dbReference type="Pfam" id="PF25398"/>
    </source>
</evidence>
<evidence type="ECO:0000256" key="1">
    <source>
        <dbReference type="ARBA" id="ARBA00004409"/>
    </source>
</evidence>
<evidence type="ECO:0000256" key="11">
    <source>
        <dbReference type="SAM" id="MobiDB-lite"/>
    </source>
</evidence>
<sequence>MATELESAVASWRSANLADLQTRLAQQVPRTQQAQHDALASRKALAERTKEFKRRPPEEQLGEVRTLLRAYQTEIDQLTARCRIAEQFVTDTNTSLSGVSDPAPIIEELLHDHSKAEAAARESATEAADCRTAAIDARRAADEAQRSVEQRITDAVAAAESRWAEREAQLQRTITASQNQIRQLHASHEHAARTLTRDDTQLESLVGDLQRANERAAQAERRAQHQQAAHERTVQENAAHHAHEIQLLHERLAAAESAAKAHHDTRWDEEKERFLSQEKALQSQIHEATQTIEALRATLSEQSDYAQLKNELGRQSGSGKSAADTSQLKRLEDELVSLRLALADEKNASTTATSALSAAQAEVSRLSALSAKLESDVSRLGQTDAQTDAPADSGLLSIVTGQRDRFRSRNAELEEELRRQVEALAELRSETQRLQADNLSMYEKVRYLERTGPKYPPGATTITVDEPYRKHYEQSLNPFEAFRGREQTRAVAALSPVDRLLHTFTRAIVGSAYVRLAIVCYAAILHLLVFFIIYDASHDAAAAAIGN</sequence>